<dbReference type="Proteomes" id="UP000281915">
    <property type="component" value="Unassembled WGS sequence"/>
</dbReference>
<comment type="subcellular location">
    <subcellularLocation>
        <location evidence="1 3">Cytoplasm</location>
    </subcellularLocation>
</comment>
<evidence type="ECO:0000259" key="4">
    <source>
        <dbReference type="PROSITE" id="PS51857"/>
    </source>
</evidence>
<dbReference type="GO" id="GO:0051252">
    <property type="term" value="P:regulation of RNA metabolic process"/>
    <property type="evidence" value="ECO:0007669"/>
    <property type="project" value="UniProtKB-ARBA"/>
</dbReference>
<protein>
    <submittedName>
        <fullName evidence="5">Cold shock domain-containing protein</fullName>
    </submittedName>
</protein>
<dbReference type="Gene3D" id="2.40.50.140">
    <property type="entry name" value="Nucleic acid-binding proteins"/>
    <property type="match status" value="1"/>
</dbReference>
<dbReference type="GO" id="GO:0005737">
    <property type="term" value="C:cytoplasm"/>
    <property type="evidence" value="ECO:0007669"/>
    <property type="project" value="UniProtKB-SubCell"/>
</dbReference>
<gene>
    <name evidence="5" type="ORF">EDM58_09100</name>
</gene>
<evidence type="ECO:0000256" key="1">
    <source>
        <dbReference type="ARBA" id="ARBA00004496"/>
    </source>
</evidence>
<evidence type="ECO:0000256" key="2">
    <source>
        <dbReference type="ARBA" id="ARBA00022490"/>
    </source>
</evidence>
<dbReference type="InterPro" id="IPR050181">
    <property type="entry name" value="Cold_shock_domain"/>
</dbReference>
<reference evidence="5 6" key="1">
    <citation type="submission" date="2018-10" db="EMBL/GenBank/DDBJ databases">
        <title>Phylogenomics of Brevibacillus.</title>
        <authorList>
            <person name="Dunlap C."/>
        </authorList>
    </citation>
    <scope>NUCLEOTIDE SEQUENCE [LARGE SCALE GENOMIC DNA]</scope>
    <source>
        <strain evidence="5 6">JCM 15085</strain>
    </source>
</reference>
<dbReference type="RefSeq" id="WP_122913066.1">
    <property type="nucleotide sequence ID" value="NZ_RHHT01000016.1"/>
</dbReference>
<evidence type="ECO:0000313" key="5">
    <source>
        <dbReference type="EMBL" id="RNB80043.1"/>
    </source>
</evidence>
<dbReference type="InterPro" id="IPR012340">
    <property type="entry name" value="NA-bd_OB-fold"/>
</dbReference>
<dbReference type="InterPro" id="IPR019844">
    <property type="entry name" value="CSD_CS"/>
</dbReference>
<dbReference type="GO" id="GO:0010468">
    <property type="term" value="P:regulation of gene expression"/>
    <property type="evidence" value="ECO:0007669"/>
    <property type="project" value="UniProtKB-ARBA"/>
</dbReference>
<dbReference type="PROSITE" id="PS51857">
    <property type="entry name" value="CSD_2"/>
    <property type="match status" value="1"/>
</dbReference>
<dbReference type="PROSITE" id="PS00352">
    <property type="entry name" value="CSD_1"/>
    <property type="match status" value="1"/>
</dbReference>
<dbReference type="InterPro" id="IPR011129">
    <property type="entry name" value="CSD"/>
</dbReference>
<dbReference type="PANTHER" id="PTHR11544">
    <property type="entry name" value="COLD SHOCK DOMAIN CONTAINING PROTEINS"/>
    <property type="match status" value="1"/>
</dbReference>
<evidence type="ECO:0000256" key="3">
    <source>
        <dbReference type="RuleBase" id="RU000408"/>
    </source>
</evidence>
<dbReference type="GO" id="GO:0003676">
    <property type="term" value="F:nucleic acid binding"/>
    <property type="evidence" value="ECO:0007669"/>
    <property type="project" value="InterPro"/>
</dbReference>
<dbReference type="PRINTS" id="PR00050">
    <property type="entry name" value="COLDSHOCK"/>
</dbReference>
<dbReference type="Pfam" id="PF00313">
    <property type="entry name" value="CSD"/>
    <property type="match status" value="1"/>
</dbReference>
<dbReference type="EMBL" id="RHHT01000016">
    <property type="protein sequence ID" value="RNB80043.1"/>
    <property type="molecule type" value="Genomic_DNA"/>
</dbReference>
<dbReference type="SUPFAM" id="SSF50249">
    <property type="entry name" value="Nucleic acid-binding proteins"/>
    <property type="match status" value="1"/>
</dbReference>
<evidence type="ECO:0000313" key="6">
    <source>
        <dbReference type="Proteomes" id="UP000281915"/>
    </source>
</evidence>
<dbReference type="InterPro" id="IPR002059">
    <property type="entry name" value="CSP_DNA-bd"/>
</dbReference>
<dbReference type="PIRSF" id="PIRSF002599">
    <property type="entry name" value="Cold_shock_A"/>
    <property type="match status" value="1"/>
</dbReference>
<comment type="caution">
    <text evidence="5">The sequence shown here is derived from an EMBL/GenBank/DDBJ whole genome shotgun (WGS) entry which is preliminary data.</text>
</comment>
<dbReference type="AlphaFoldDB" id="A0A3M8CWG7"/>
<dbReference type="InterPro" id="IPR012156">
    <property type="entry name" value="Cold_shock_CspA"/>
</dbReference>
<name>A0A3M8CWG7_9BACL</name>
<feature type="domain" description="CSD" evidence="4">
    <location>
        <begin position="1"/>
        <end position="65"/>
    </location>
</feature>
<dbReference type="Gene3D" id="6.20.370.130">
    <property type="match status" value="1"/>
</dbReference>
<dbReference type="SMART" id="SM00357">
    <property type="entry name" value="CSP"/>
    <property type="match status" value="1"/>
</dbReference>
<dbReference type="CDD" id="cd04458">
    <property type="entry name" value="CSP_CDS"/>
    <property type="match status" value="1"/>
</dbReference>
<proteinExistence type="predicted"/>
<keyword evidence="2" id="KW-0963">Cytoplasm</keyword>
<organism evidence="5 6">
    <name type="scientific">Brevibacillus panacihumi</name>
    <dbReference type="NCBI Taxonomy" id="497735"/>
    <lineage>
        <taxon>Bacteria</taxon>
        <taxon>Bacillati</taxon>
        <taxon>Bacillota</taxon>
        <taxon>Bacilli</taxon>
        <taxon>Bacillales</taxon>
        <taxon>Paenibacillaceae</taxon>
        <taxon>Brevibacillus</taxon>
    </lineage>
</organism>
<dbReference type="FunFam" id="2.40.50.140:FF:000006">
    <property type="entry name" value="Cold shock protein CspC"/>
    <property type="match status" value="1"/>
</dbReference>
<accession>A0A3M8CWG7</accession>
<sequence length="71" mass="7883">MIQGKVKWFSKEKGYGFIERDGGPDVFVHYSAINGSGYRNLEEGELVTFEIVNGQRGQQASNVSRTAVNNT</sequence>